<dbReference type="EMBL" id="JACWZY010000018">
    <property type="protein sequence ID" value="MBD2702946.1"/>
    <property type="molecule type" value="Genomic_DNA"/>
</dbReference>
<proteinExistence type="predicted"/>
<feature type="chain" id="PRO_5036927412" evidence="1">
    <location>
        <begin position="21"/>
        <end position="211"/>
    </location>
</feature>
<evidence type="ECO:0000256" key="1">
    <source>
        <dbReference type="SAM" id="SignalP"/>
    </source>
</evidence>
<protein>
    <submittedName>
        <fullName evidence="2">Uncharacterized protein</fullName>
    </submittedName>
</protein>
<comment type="caution">
    <text evidence="2">The sequence shown here is derived from an EMBL/GenBank/DDBJ whole genome shotgun (WGS) entry which is preliminary data.</text>
</comment>
<dbReference type="AlphaFoldDB" id="A0A926XZ62"/>
<gene>
    <name evidence="2" type="ORF">IC229_20030</name>
</gene>
<dbReference type="RefSeq" id="WP_190888793.1">
    <property type="nucleotide sequence ID" value="NZ_JACWZY010000018.1"/>
</dbReference>
<organism evidence="2 3">
    <name type="scientific">Spirosoma profusum</name>
    <dbReference type="NCBI Taxonomy" id="2771354"/>
    <lineage>
        <taxon>Bacteria</taxon>
        <taxon>Pseudomonadati</taxon>
        <taxon>Bacteroidota</taxon>
        <taxon>Cytophagia</taxon>
        <taxon>Cytophagales</taxon>
        <taxon>Cytophagaceae</taxon>
        <taxon>Spirosoma</taxon>
    </lineage>
</organism>
<accession>A0A926XZ62</accession>
<evidence type="ECO:0000313" key="3">
    <source>
        <dbReference type="Proteomes" id="UP000598820"/>
    </source>
</evidence>
<reference evidence="2" key="1">
    <citation type="submission" date="2020-09" db="EMBL/GenBank/DDBJ databases">
        <authorList>
            <person name="Kim M.K."/>
        </authorList>
    </citation>
    <scope>NUCLEOTIDE SEQUENCE</scope>
    <source>
        <strain evidence="2">BT702</strain>
    </source>
</reference>
<dbReference type="Proteomes" id="UP000598820">
    <property type="component" value="Unassembled WGS sequence"/>
</dbReference>
<evidence type="ECO:0000313" key="2">
    <source>
        <dbReference type="EMBL" id="MBD2702946.1"/>
    </source>
</evidence>
<feature type="signal peptide" evidence="1">
    <location>
        <begin position="1"/>
        <end position="20"/>
    </location>
</feature>
<keyword evidence="1" id="KW-0732">Signal</keyword>
<keyword evidence="3" id="KW-1185">Reference proteome</keyword>
<sequence length="211" mass="22629">MKTLSLSLFITMLTAQTLFAQNETWKIETAQLPNGGSYDGTVRIAKTGNTFNVDWKTTAGNYSGVGVMINGKLFVGYGINSAYGVAVYKVNANGNQMEGVWTASQFNGVTGTEMLTGQGGQYDVLGTNPDGGTYRGKLMMQKTGRTVQVQWNVANQTYNGVGFQSGDYLVIGYGFGQSFGVVEYAMQNNRANGRWAMGGGADLGAENLVRQ</sequence>
<name>A0A926XZ62_9BACT</name>